<organism evidence="2 3">
    <name type="scientific">Candidatus Woesebacteria bacterium GW2011_GWB1_38_8</name>
    <dbReference type="NCBI Taxonomy" id="1618570"/>
    <lineage>
        <taxon>Bacteria</taxon>
        <taxon>Candidatus Woeseibacteriota</taxon>
    </lineage>
</organism>
<keyword evidence="1" id="KW-0175">Coiled coil</keyword>
<dbReference type="STRING" id="1618570.UT08_C0002G0074"/>
<dbReference type="Proteomes" id="UP000034081">
    <property type="component" value="Unassembled WGS sequence"/>
</dbReference>
<evidence type="ECO:0000313" key="2">
    <source>
        <dbReference type="EMBL" id="KKQ86052.1"/>
    </source>
</evidence>
<feature type="coiled-coil region" evidence="1">
    <location>
        <begin position="107"/>
        <end position="134"/>
    </location>
</feature>
<sequence>MKGESYMIKLFGRLSFFRNNSYNMDDKVKKLLQIVQELRFPLLPEESEENLKNLPEVEIDYLLKVYEHLKNYQKEMEDTSKSLDPKRYEELKENYYNEMLNIKLEYNKKQESAQKEIDEKLDAAEAKAEKSMDEAFSKYELTLTEISDIVKNITSRLNGLLLKVSA</sequence>
<comment type="caution">
    <text evidence="2">The sequence shown here is derived from an EMBL/GenBank/DDBJ whole genome shotgun (WGS) entry which is preliminary data.</text>
</comment>
<dbReference type="EMBL" id="LBVL01000002">
    <property type="protein sequence ID" value="KKQ86052.1"/>
    <property type="molecule type" value="Genomic_DNA"/>
</dbReference>
<evidence type="ECO:0000256" key="1">
    <source>
        <dbReference type="SAM" id="Coils"/>
    </source>
</evidence>
<proteinExistence type="predicted"/>
<gene>
    <name evidence="2" type="ORF">UT08_C0002G0074</name>
</gene>
<name>A0A0G0L4U5_9BACT</name>
<dbReference type="AlphaFoldDB" id="A0A0G0L4U5"/>
<accession>A0A0G0L4U5</accession>
<reference evidence="2 3" key="1">
    <citation type="journal article" date="2015" name="Nature">
        <title>rRNA introns, odd ribosomes, and small enigmatic genomes across a large radiation of phyla.</title>
        <authorList>
            <person name="Brown C.T."/>
            <person name="Hug L.A."/>
            <person name="Thomas B.C."/>
            <person name="Sharon I."/>
            <person name="Castelle C.J."/>
            <person name="Singh A."/>
            <person name="Wilkins M.J."/>
            <person name="Williams K.H."/>
            <person name="Banfield J.F."/>
        </authorList>
    </citation>
    <scope>NUCLEOTIDE SEQUENCE [LARGE SCALE GENOMIC DNA]</scope>
</reference>
<evidence type="ECO:0000313" key="3">
    <source>
        <dbReference type="Proteomes" id="UP000034081"/>
    </source>
</evidence>
<protein>
    <submittedName>
        <fullName evidence="2">Uncharacterized protein</fullName>
    </submittedName>
</protein>